<gene>
    <name evidence="2" type="ORF">Cvel_4476</name>
</gene>
<feature type="compositionally biased region" description="Basic and acidic residues" evidence="1">
    <location>
        <begin position="98"/>
        <end position="109"/>
    </location>
</feature>
<name>A0A0G4GBR5_9ALVE</name>
<feature type="compositionally biased region" description="Low complexity" evidence="1">
    <location>
        <begin position="86"/>
        <end position="97"/>
    </location>
</feature>
<dbReference type="AlphaFoldDB" id="A0A0G4GBR5"/>
<dbReference type="PhylomeDB" id="A0A0G4GBR5"/>
<evidence type="ECO:0000313" key="2">
    <source>
        <dbReference type="EMBL" id="CEM26460.1"/>
    </source>
</evidence>
<reference evidence="2" key="1">
    <citation type="submission" date="2014-11" db="EMBL/GenBank/DDBJ databases">
        <authorList>
            <person name="Otto D Thomas"/>
            <person name="Naeem Raeece"/>
        </authorList>
    </citation>
    <scope>NUCLEOTIDE SEQUENCE</scope>
</reference>
<sequence length="282" mass="31546">MASPPSGSPECAQETANDCLVLPPSEMVCECGRCLIMNSPDEPVVPMRQAIPEEVQNISPTCTLQPPRVIYLPTQRNFALGPVENSRSMISRRSIQSRGREDERTSSRRRIEAMRDSLPFLLDTFLVSRGERGLQGEREIADCNPNPEIGPLAAHASMLSPPPFPREEQDLTEGRDEGIFARGFAAEIEQPQETTCGSASDFSGTNQWSPFSEFPLYPPFFLSFCLARVTLFVRSSLPPSLCPPSMTLFLHRLSSEGKLFIYFFFLRYVPLCPLAFPHQEEP</sequence>
<protein>
    <submittedName>
        <fullName evidence="2">Uncharacterized protein</fullName>
    </submittedName>
</protein>
<feature type="region of interest" description="Disordered" evidence="1">
    <location>
        <begin position="84"/>
        <end position="109"/>
    </location>
</feature>
<proteinExistence type="predicted"/>
<accession>A0A0G4GBR5</accession>
<dbReference type="EMBL" id="CDMZ01001059">
    <property type="protein sequence ID" value="CEM26460.1"/>
    <property type="molecule type" value="Genomic_DNA"/>
</dbReference>
<dbReference type="VEuPathDB" id="CryptoDB:Cvel_4476"/>
<evidence type="ECO:0000256" key="1">
    <source>
        <dbReference type="SAM" id="MobiDB-lite"/>
    </source>
</evidence>
<organism evidence="2">
    <name type="scientific">Chromera velia CCMP2878</name>
    <dbReference type="NCBI Taxonomy" id="1169474"/>
    <lineage>
        <taxon>Eukaryota</taxon>
        <taxon>Sar</taxon>
        <taxon>Alveolata</taxon>
        <taxon>Colpodellida</taxon>
        <taxon>Chromeraceae</taxon>
        <taxon>Chromera</taxon>
    </lineage>
</organism>